<sequence>MGWGFLKVPQRNDFDKGFIIVTDFEPTAARRAFPCFDEPSFKARFTIRVVAPDDNYKVIANMPEINKFRIENGVVYDFATSIKMSTYLVSFGLTKYSYYEDVLEDGDRKIPIRMYTYNATRENNEYAMNCTMRALKFYMEYTNISYPLSKLDMIEYRRAESAATENWGLITFREGLLSTNLGIYDRMQKKIVIYHEVSHFWFGNLVTNNWWNDIWLQEGFATYMSYRLYVNDLQMEQVE</sequence>
<dbReference type="InterPro" id="IPR014782">
    <property type="entry name" value="Peptidase_M1_dom"/>
</dbReference>
<dbReference type="Gene3D" id="1.10.390.10">
    <property type="entry name" value="Neutral Protease Domain 2"/>
    <property type="match status" value="1"/>
</dbReference>
<keyword evidence="9" id="KW-0482">Metalloprotease</keyword>
<proteinExistence type="inferred from homology"/>
<accession>A0AAV8XDU3</accession>
<keyword evidence="4" id="KW-0325">Glycoprotein</keyword>
<keyword evidence="8" id="KW-0862">Zinc</keyword>
<keyword evidence="7" id="KW-0378">Hydrolase</keyword>
<dbReference type="InterPro" id="IPR027268">
    <property type="entry name" value="Peptidase_M4/M1_CTD_sf"/>
</dbReference>
<evidence type="ECO:0000256" key="7">
    <source>
        <dbReference type="ARBA" id="ARBA00022801"/>
    </source>
</evidence>
<dbReference type="Pfam" id="PF17900">
    <property type="entry name" value="Peptidase_M1_N"/>
    <property type="match status" value="1"/>
</dbReference>
<feature type="domain" description="Peptidase M1 membrane alanine aminopeptidase" evidence="11">
    <location>
        <begin position="126"/>
        <end position="228"/>
    </location>
</feature>
<evidence type="ECO:0000259" key="11">
    <source>
        <dbReference type="Pfam" id="PF01433"/>
    </source>
</evidence>
<dbReference type="PANTHER" id="PTHR11533:SF299">
    <property type="entry name" value="AMINOPEPTIDASE"/>
    <property type="match status" value="1"/>
</dbReference>
<dbReference type="SUPFAM" id="SSF55486">
    <property type="entry name" value="Metalloproteases ('zincins'), catalytic domain"/>
    <property type="match status" value="1"/>
</dbReference>
<dbReference type="GO" id="GO:0005615">
    <property type="term" value="C:extracellular space"/>
    <property type="evidence" value="ECO:0007669"/>
    <property type="project" value="TreeGrafter"/>
</dbReference>
<keyword evidence="5" id="KW-0645">Protease</keyword>
<evidence type="ECO:0000256" key="6">
    <source>
        <dbReference type="ARBA" id="ARBA00022723"/>
    </source>
</evidence>
<feature type="domain" description="Aminopeptidase N-like N-terminal" evidence="12">
    <location>
        <begin position="16"/>
        <end position="88"/>
    </location>
</feature>
<keyword evidence="4" id="KW-0336">GPI-anchor</keyword>
<keyword evidence="14" id="KW-1185">Reference proteome</keyword>
<dbReference type="InterPro" id="IPR042097">
    <property type="entry name" value="Aminopeptidase_N-like_N_sf"/>
</dbReference>
<name>A0AAV8XDU3_9CUCU</name>
<dbReference type="PANTHER" id="PTHR11533">
    <property type="entry name" value="PROTEASE M1 ZINC METALLOPROTEASE"/>
    <property type="match status" value="1"/>
</dbReference>
<keyword evidence="10" id="KW-0449">Lipoprotein</keyword>
<dbReference type="GO" id="GO:0005886">
    <property type="term" value="C:plasma membrane"/>
    <property type="evidence" value="ECO:0007669"/>
    <property type="project" value="UniProtKB-SubCell"/>
</dbReference>
<evidence type="ECO:0000256" key="2">
    <source>
        <dbReference type="ARBA" id="ARBA00004609"/>
    </source>
</evidence>
<dbReference type="GO" id="GO:0070006">
    <property type="term" value="F:metalloaminopeptidase activity"/>
    <property type="evidence" value="ECO:0007669"/>
    <property type="project" value="TreeGrafter"/>
</dbReference>
<comment type="similarity">
    <text evidence="3">Belongs to the peptidase M1 family.</text>
</comment>
<evidence type="ECO:0000256" key="5">
    <source>
        <dbReference type="ARBA" id="ARBA00022670"/>
    </source>
</evidence>
<evidence type="ECO:0000313" key="13">
    <source>
        <dbReference type="EMBL" id="KAJ8937127.1"/>
    </source>
</evidence>
<protein>
    <recommendedName>
        <fullName evidence="15">Aminopeptidase N</fullName>
    </recommendedName>
</protein>
<dbReference type="InterPro" id="IPR001930">
    <property type="entry name" value="Peptidase_M1"/>
</dbReference>
<keyword evidence="4" id="KW-0472">Membrane</keyword>
<keyword evidence="6" id="KW-0479">Metal-binding</keyword>
<dbReference type="GO" id="GO:0008270">
    <property type="term" value="F:zinc ion binding"/>
    <property type="evidence" value="ECO:0007669"/>
    <property type="project" value="InterPro"/>
</dbReference>
<evidence type="ECO:0000256" key="1">
    <source>
        <dbReference type="ARBA" id="ARBA00001947"/>
    </source>
</evidence>
<comment type="subcellular location">
    <subcellularLocation>
        <location evidence="2">Cell membrane</location>
        <topology evidence="2">Lipid-anchor</topology>
        <topology evidence="2">GPI-anchor</topology>
    </subcellularLocation>
</comment>
<dbReference type="EMBL" id="JAPWTK010000680">
    <property type="protein sequence ID" value="KAJ8937127.1"/>
    <property type="molecule type" value="Genomic_DNA"/>
</dbReference>
<dbReference type="InterPro" id="IPR050344">
    <property type="entry name" value="Peptidase_M1_aminopeptidases"/>
</dbReference>
<dbReference type="AlphaFoldDB" id="A0AAV8XDU3"/>
<reference evidence="13" key="1">
    <citation type="journal article" date="2023" name="Insect Mol. Biol.">
        <title>Genome sequencing provides insights into the evolution of gene families encoding plant cell wall-degrading enzymes in longhorned beetles.</title>
        <authorList>
            <person name="Shin N.R."/>
            <person name="Okamura Y."/>
            <person name="Kirsch R."/>
            <person name="Pauchet Y."/>
        </authorList>
    </citation>
    <scope>NUCLEOTIDE SEQUENCE</scope>
    <source>
        <strain evidence="13">AMC_N1</strain>
    </source>
</reference>
<dbReference type="GO" id="GO:0042277">
    <property type="term" value="F:peptide binding"/>
    <property type="evidence" value="ECO:0007669"/>
    <property type="project" value="TreeGrafter"/>
</dbReference>
<dbReference type="Gene3D" id="2.60.40.1730">
    <property type="entry name" value="tricorn interacting facor f3 domain"/>
    <property type="match status" value="1"/>
</dbReference>
<dbReference type="PRINTS" id="PR00756">
    <property type="entry name" value="ALADIPTASE"/>
</dbReference>
<dbReference type="GO" id="GO:0005737">
    <property type="term" value="C:cytoplasm"/>
    <property type="evidence" value="ECO:0007669"/>
    <property type="project" value="TreeGrafter"/>
</dbReference>
<dbReference type="GO" id="GO:0043171">
    <property type="term" value="P:peptide catabolic process"/>
    <property type="evidence" value="ECO:0007669"/>
    <property type="project" value="TreeGrafter"/>
</dbReference>
<comment type="caution">
    <text evidence="13">The sequence shown here is derived from an EMBL/GenBank/DDBJ whole genome shotgun (WGS) entry which is preliminary data.</text>
</comment>
<comment type="cofactor">
    <cofactor evidence="1">
        <name>Zn(2+)</name>
        <dbReference type="ChEBI" id="CHEBI:29105"/>
    </cofactor>
</comment>
<evidence type="ECO:0000256" key="9">
    <source>
        <dbReference type="ARBA" id="ARBA00023049"/>
    </source>
</evidence>
<gene>
    <name evidence="13" type="ORF">NQ318_000622</name>
</gene>
<dbReference type="SUPFAM" id="SSF63737">
    <property type="entry name" value="Leukotriene A4 hydrolase N-terminal domain"/>
    <property type="match status" value="1"/>
</dbReference>
<organism evidence="13 14">
    <name type="scientific">Aromia moschata</name>
    <dbReference type="NCBI Taxonomy" id="1265417"/>
    <lineage>
        <taxon>Eukaryota</taxon>
        <taxon>Metazoa</taxon>
        <taxon>Ecdysozoa</taxon>
        <taxon>Arthropoda</taxon>
        <taxon>Hexapoda</taxon>
        <taxon>Insecta</taxon>
        <taxon>Pterygota</taxon>
        <taxon>Neoptera</taxon>
        <taxon>Endopterygota</taxon>
        <taxon>Coleoptera</taxon>
        <taxon>Polyphaga</taxon>
        <taxon>Cucujiformia</taxon>
        <taxon>Chrysomeloidea</taxon>
        <taxon>Cerambycidae</taxon>
        <taxon>Cerambycinae</taxon>
        <taxon>Callichromatini</taxon>
        <taxon>Aromia</taxon>
    </lineage>
</organism>
<evidence type="ECO:0000259" key="12">
    <source>
        <dbReference type="Pfam" id="PF17900"/>
    </source>
</evidence>
<evidence type="ECO:0008006" key="15">
    <source>
        <dbReference type="Google" id="ProtNLM"/>
    </source>
</evidence>
<dbReference type="GO" id="GO:0006508">
    <property type="term" value="P:proteolysis"/>
    <property type="evidence" value="ECO:0007669"/>
    <property type="project" value="UniProtKB-KW"/>
</dbReference>
<dbReference type="GO" id="GO:0098552">
    <property type="term" value="C:side of membrane"/>
    <property type="evidence" value="ECO:0007669"/>
    <property type="project" value="UniProtKB-KW"/>
</dbReference>
<dbReference type="Proteomes" id="UP001162162">
    <property type="component" value="Unassembled WGS sequence"/>
</dbReference>
<evidence type="ECO:0000256" key="3">
    <source>
        <dbReference type="ARBA" id="ARBA00010136"/>
    </source>
</evidence>
<evidence type="ECO:0000313" key="14">
    <source>
        <dbReference type="Proteomes" id="UP001162162"/>
    </source>
</evidence>
<dbReference type="Pfam" id="PF01433">
    <property type="entry name" value="Peptidase_M1"/>
    <property type="match status" value="1"/>
</dbReference>
<evidence type="ECO:0000256" key="10">
    <source>
        <dbReference type="ARBA" id="ARBA00023288"/>
    </source>
</evidence>
<evidence type="ECO:0000256" key="8">
    <source>
        <dbReference type="ARBA" id="ARBA00022833"/>
    </source>
</evidence>
<dbReference type="InterPro" id="IPR045357">
    <property type="entry name" value="Aminopeptidase_N-like_N"/>
</dbReference>
<evidence type="ECO:0000256" key="4">
    <source>
        <dbReference type="ARBA" id="ARBA00022622"/>
    </source>
</evidence>